<evidence type="ECO:0000313" key="1">
    <source>
        <dbReference type="EMBL" id="MFC2925880.1"/>
    </source>
</evidence>
<dbReference type="InterPro" id="IPR010634">
    <property type="entry name" value="DUF1223"/>
</dbReference>
<proteinExistence type="predicted"/>
<dbReference type="RefSeq" id="WP_343164930.1">
    <property type="nucleotide sequence ID" value="NZ_JBHRSV010000012.1"/>
</dbReference>
<dbReference type="Proteomes" id="UP001595379">
    <property type="component" value="Unassembled WGS sequence"/>
</dbReference>
<dbReference type="Pfam" id="PF06764">
    <property type="entry name" value="DUF1223"/>
    <property type="match status" value="1"/>
</dbReference>
<name>A0ABV6ZWL6_9PROT</name>
<dbReference type="PANTHER" id="PTHR36057:SF1">
    <property type="entry name" value="LIPOPROTEIN LIPID ATTACHMENT SITE-LIKE PROTEIN, PUTATIVE (DUF1223)-RELATED"/>
    <property type="match status" value="1"/>
</dbReference>
<sequence length="242" mass="25921">MQSVISALIWLATAAAGPAHVPDPPEQVRPILVELFTSQGCPLCPAANLYLGELDEREDVIALGFAVDYWDIYGWRDTYAQPAFTERQRLYKSSLDVPRVYTPQFVIDGAAEAEGRQTDAILSALQRRRMAMMAGVHVTTLATGNGNHTIEVSGSPPSASEIWLAVFEPGWHTVGIEAGENAGLDMQLYNPVRALIPLGHWAGGQAEYGAALPEGTSGVIIVQGAQGGPVYGVGEFEQDGDD</sequence>
<organism evidence="1 2">
    <name type="scientific">Hyphobacterium vulgare</name>
    <dbReference type="NCBI Taxonomy" id="1736751"/>
    <lineage>
        <taxon>Bacteria</taxon>
        <taxon>Pseudomonadati</taxon>
        <taxon>Pseudomonadota</taxon>
        <taxon>Alphaproteobacteria</taxon>
        <taxon>Maricaulales</taxon>
        <taxon>Maricaulaceae</taxon>
        <taxon>Hyphobacterium</taxon>
    </lineage>
</organism>
<protein>
    <submittedName>
        <fullName evidence="1">DUF1223 domain-containing protein</fullName>
    </submittedName>
</protein>
<keyword evidence="2" id="KW-1185">Reference proteome</keyword>
<accession>A0ABV6ZWL6</accession>
<dbReference type="InterPro" id="IPR036249">
    <property type="entry name" value="Thioredoxin-like_sf"/>
</dbReference>
<dbReference type="PANTHER" id="PTHR36057">
    <property type="match status" value="1"/>
</dbReference>
<evidence type="ECO:0000313" key="2">
    <source>
        <dbReference type="Proteomes" id="UP001595379"/>
    </source>
</evidence>
<comment type="caution">
    <text evidence="1">The sequence shown here is derived from an EMBL/GenBank/DDBJ whole genome shotgun (WGS) entry which is preliminary data.</text>
</comment>
<dbReference type="EMBL" id="JBHRSV010000012">
    <property type="protein sequence ID" value="MFC2925880.1"/>
    <property type="molecule type" value="Genomic_DNA"/>
</dbReference>
<reference evidence="2" key="1">
    <citation type="journal article" date="2019" name="Int. J. Syst. Evol. Microbiol.">
        <title>The Global Catalogue of Microorganisms (GCM) 10K type strain sequencing project: providing services to taxonomists for standard genome sequencing and annotation.</title>
        <authorList>
            <consortium name="The Broad Institute Genomics Platform"/>
            <consortium name="The Broad Institute Genome Sequencing Center for Infectious Disease"/>
            <person name="Wu L."/>
            <person name="Ma J."/>
        </authorList>
    </citation>
    <scope>NUCLEOTIDE SEQUENCE [LARGE SCALE GENOMIC DNA]</scope>
    <source>
        <strain evidence="2">KCTC 52487</strain>
    </source>
</reference>
<dbReference type="SUPFAM" id="SSF52833">
    <property type="entry name" value="Thioredoxin-like"/>
    <property type="match status" value="1"/>
</dbReference>
<gene>
    <name evidence="1" type="ORF">ACFOOR_07155</name>
</gene>